<keyword evidence="2" id="KW-1185">Reference proteome</keyword>
<dbReference type="AlphaFoldDB" id="A0A6I6F1F5"/>
<proteinExistence type="predicted"/>
<evidence type="ECO:0000313" key="2">
    <source>
        <dbReference type="Proteomes" id="UP000422572"/>
    </source>
</evidence>
<dbReference type="EMBL" id="CP034279">
    <property type="protein sequence ID" value="QGV77763.1"/>
    <property type="molecule type" value="Genomic_DNA"/>
</dbReference>
<sequence length="95" mass="9931">MTSDLLLALAIPVLMGASGLYALADSWWRRRHPALKPVPYLPGRGPVVGHDLVATAETVVAEAYARYGSFYDTPAPVEGHAPLAGRGPGHITGAA</sequence>
<gene>
    <name evidence="1" type="ORF">EIZ62_05495</name>
</gene>
<dbReference type="OrthoDB" id="4247406at2"/>
<dbReference type="Proteomes" id="UP000422572">
    <property type="component" value="Chromosome"/>
</dbReference>
<organism evidence="1 2">
    <name type="scientific">Streptomyces ficellus</name>
    <dbReference type="NCBI Taxonomy" id="1977088"/>
    <lineage>
        <taxon>Bacteria</taxon>
        <taxon>Bacillati</taxon>
        <taxon>Actinomycetota</taxon>
        <taxon>Actinomycetes</taxon>
        <taxon>Kitasatosporales</taxon>
        <taxon>Streptomycetaceae</taxon>
        <taxon>Streptomyces</taxon>
    </lineage>
</organism>
<evidence type="ECO:0000313" key="1">
    <source>
        <dbReference type="EMBL" id="QGV77763.1"/>
    </source>
</evidence>
<reference evidence="1 2" key="1">
    <citation type="submission" date="2018-12" db="EMBL/GenBank/DDBJ databases">
        <title>Complete genome sequence of Streptomyces ficellus NRRL8067, the producer of ficellomycin, feldamycin and nojirimycin.</title>
        <authorList>
            <person name="Zhang H."/>
            <person name="Yue R."/>
            <person name="Liu Y."/>
            <person name="Li M."/>
            <person name="Mu H."/>
            <person name="Zhang J."/>
        </authorList>
    </citation>
    <scope>NUCLEOTIDE SEQUENCE [LARGE SCALE GENOMIC DNA]</scope>
    <source>
        <strain evidence="1 2">NRRL 8067</strain>
    </source>
</reference>
<dbReference type="RefSeq" id="WP_156691581.1">
    <property type="nucleotide sequence ID" value="NZ_CP034279.1"/>
</dbReference>
<protein>
    <submittedName>
        <fullName evidence="1">Uncharacterized protein</fullName>
    </submittedName>
</protein>
<dbReference type="KEGG" id="sfic:EIZ62_05495"/>
<name>A0A6I6F1F5_9ACTN</name>
<accession>A0A6I6F1F5</accession>